<dbReference type="RefSeq" id="YP_010044990.1">
    <property type="nucleotide sequence ID" value="NC_054284.1"/>
</dbReference>
<evidence type="ECO:0000256" key="11">
    <source>
        <dbReference type="ARBA" id="ARBA00038734"/>
    </source>
</evidence>
<evidence type="ECO:0000256" key="7">
    <source>
        <dbReference type="ARBA" id="ARBA00022989"/>
    </source>
</evidence>
<keyword evidence="10 12" id="KW-0604">Photosystem II</keyword>
<keyword evidence="4 12" id="KW-0674">Reaction center</keyword>
<sequence>MTSIFQLTLLAFVAVSFLLVVGVPVIFALPNGWTERKNVVFSGVSVWFILVFAVGLLNSFIV</sequence>
<dbReference type="GO" id="GO:0009539">
    <property type="term" value="C:photosystem II reaction center"/>
    <property type="evidence" value="ECO:0007669"/>
    <property type="project" value="InterPro"/>
</dbReference>
<keyword evidence="8 12" id="KW-0793">Thylakoid</keyword>
<comment type="function">
    <text evidence="12">May control the interaction of photosystem II (PSII) cores with the light-harvesting antenna, regulates electron flow through the 2 photosystem reaction centers. PSII is a light-driven water plastoquinone oxidoreductase, using light energy to abstract electrons from H(2)O, generating a proton gradient subsequently used for ATP formation.</text>
</comment>
<organism evidence="15">
    <name type="scientific">Blidingia minima</name>
    <dbReference type="NCBI Taxonomy" id="63414"/>
    <lineage>
        <taxon>Eukaryota</taxon>
        <taxon>Viridiplantae</taxon>
        <taxon>Chlorophyta</taxon>
        <taxon>core chlorophytes</taxon>
        <taxon>Ulvophyceae</taxon>
        <taxon>OUU clade</taxon>
        <taxon>Ulvales</taxon>
        <taxon>Ulvaceae</taxon>
        <taxon>Blidingia</taxon>
    </lineage>
</organism>
<feature type="transmembrane region" description="Helical" evidence="14">
    <location>
        <begin position="39"/>
        <end position="61"/>
    </location>
</feature>
<comment type="subunit">
    <text evidence="11 12">PSII is composed of 1 copy each of membrane proteins PsbA, PsbB, PsbC, PsbD, PsbE, PsbF, PsbH, PsbI, PsbJ, PsbK, PsbL, PsbM, PsbT, PsbY, PsbZ, Psb30/Ycf12, at least 3 peripheral proteins of the oxygen-evolving complex and a large number of cofactors. It forms dimeric complexes.</text>
</comment>
<dbReference type="PANTHER" id="PTHR34971">
    <property type="entry name" value="PHOTOSYSTEM II REACTION CENTER PROTEIN Z"/>
    <property type="match status" value="1"/>
</dbReference>
<keyword evidence="9 12" id="KW-0472">Membrane</keyword>
<keyword evidence="6 12" id="KW-0812">Transmembrane</keyword>
<dbReference type="EMBL" id="MK408749">
    <property type="protein sequence ID" value="QUX32863.1"/>
    <property type="molecule type" value="Genomic_DNA"/>
</dbReference>
<dbReference type="InterPro" id="IPR002644">
    <property type="entry name" value="PSII_PsbZ"/>
</dbReference>
<keyword evidence="15" id="KW-0150">Chloroplast</keyword>
<accession>A0A7S9H3K9</accession>
<evidence type="ECO:0000313" key="16">
    <source>
        <dbReference type="EMBL" id="QUX32863.1"/>
    </source>
</evidence>
<evidence type="ECO:0000256" key="4">
    <source>
        <dbReference type="ARBA" id="ARBA00022469"/>
    </source>
</evidence>
<reference evidence="16" key="1">
    <citation type="submission" date="2019-01" db="EMBL/GenBank/DDBJ databases">
        <title>Complete Chloroplast Genome of Blidingia minima.</title>
        <authorList>
            <person name="Gao D."/>
        </authorList>
    </citation>
    <scope>NUCLEOTIDE SEQUENCE</scope>
</reference>
<reference evidence="15" key="2">
    <citation type="submission" date="2020-09" db="EMBL/GenBank/DDBJ databases">
        <authorList>
            <person name="Liu J."/>
            <person name="Wan J."/>
            <person name="Wang D."/>
            <person name="Wen C."/>
            <person name="Wei Y."/>
            <person name="Ouyang Z."/>
        </authorList>
    </citation>
    <scope>NUCLEOTIDE SEQUENCE</scope>
</reference>
<dbReference type="GO" id="GO:0015979">
    <property type="term" value="P:photosynthesis"/>
    <property type="evidence" value="ECO:0007669"/>
    <property type="project" value="UniProtKB-UniRule"/>
</dbReference>
<evidence type="ECO:0000256" key="1">
    <source>
        <dbReference type="ARBA" id="ARBA00004141"/>
    </source>
</evidence>
<keyword evidence="5 12" id="KW-0602">Photosynthesis</keyword>
<evidence type="ECO:0000256" key="13">
    <source>
        <dbReference type="RuleBase" id="RU003472"/>
    </source>
</evidence>
<dbReference type="PANTHER" id="PTHR34971:SF2">
    <property type="entry name" value="PHOTOSYSTEM II REACTION CENTER PROTEIN Z"/>
    <property type="match status" value="1"/>
</dbReference>
<dbReference type="NCBIfam" id="TIGR03043">
    <property type="entry name" value="PS_II_psbZ"/>
    <property type="match status" value="1"/>
</dbReference>
<dbReference type="GeneID" id="63653880"/>
<name>A0A7S9H3K9_9CHLO</name>
<evidence type="ECO:0000256" key="5">
    <source>
        <dbReference type="ARBA" id="ARBA00022531"/>
    </source>
</evidence>
<evidence type="ECO:0000313" key="15">
    <source>
        <dbReference type="EMBL" id="QPF96255.1"/>
    </source>
</evidence>
<evidence type="ECO:0000256" key="6">
    <source>
        <dbReference type="ARBA" id="ARBA00022692"/>
    </source>
</evidence>
<evidence type="ECO:0000256" key="2">
    <source>
        <dbReference type="ARBA" id="ARBA00008367"/>
    </source>
</evidence>
<proteinExistence type="inferred from homology"/>
<dbReference type="Gene3D" id="1.10.287.740">
    <property type="entry name" value="Photosystem II PsbZ, reaction centre"/>
    <property type="match status" value="1"/>
</dbReference>
<evidence type="ECO:0000256" key="10">
    <source>
        <dbReference type="ARBA" id="ARBA00023276"/>
    </source>
</evidence>
<dbReference type="AlphaFoldDB" id="A0A7S9H3K9"/>
<gene>
    <name evidence="12 15" type="primary">psbZ</name>
</gene>
<geneLocation type="chloroplast" evidence="15"/>
<evidence type="ECO:0000256" key="3">
    <source>
        <dbReference type="ARBA" id="ARBA00021665"/>
    </source>
</evidence>
<dbReference type="GO" id="GO:0009535">
    <property type="term" value="C:chloroplast thylakoid membrane"/>
    <property type="evidence" value="ECO:0007669"/>
    <property type="project" value="UniProtKB-SubCell"/>
</dbReference>
<dbReference type="InterPro" id="IPR036512">
    <property type="entry name" value="PSII_PsbZ_sf"/>
</dbReference>
<keyword evidence="7 12" id="KW-1133">Transmembrane helix</keyword>
<comment type="function">
    <text evidence="13">Controls the interaction of photosystem II (PSII) cores with the light-harvesting antenna, regulates electron flow through the 2 photosystem reaction centers. PSII is a light-driven water plastoquinone oxidoreductase, using light energy to abstract electrons from H(2)O, generating a proton gradient subsequently used for ATP formation.</text>
</comment>
<dbReference type="EMBL" id="MT948112">
    <property type="protein sequence ID" value="QPF96255.1"/>
    <property type="molecule type" value="Genomic_DNA"/>
</dbReference>
<evidence type="ECO:0000256" key="12">
    <source>
        <dbReference type="HAMAP-Rule" id="MF_00644"/>
    </source>
</evidence>
<evidence type="ECO:0000256" key="9">
    <source>
        <dbReference type="ARBA" id="ARBA00023136"/>
    </source>
</evidence>
<dbReference type="GO" id="GO:0042549">
    <property type="term" value="P:photosystem II stabilization"/>
    <property type="evidence" value="ECO:0007669"/>
    <property type="project" value="InterPro"/>
</dbReference>
<keyword evidence="15" id="KW-0934">Plastid</keyword>
<dbReference type="Pfam" id="PF01737">
    <property type="entry name" value="Ycf9"/>
    <property type="match status" value="1"/>
</dbReference>
<dbReference type="HAMAP" id="MF_00644">
    <property type="entry name" value="PSII_PsbZ"/>
    <property type="match status" value="1"/>
</dbReference>
<feature type="transmembrane region" description="Helical" evidence="14">
    <location>
        <begin position="7"/>
        <end position="27"/>
    </location>
</feature>
<dbReference type="SUPFAM" id="SSF161055">
    <property type="entry name" value="PsbZ-like"/>
    <property type="match status" value="1"/>
</dbReference>
<comment type="similarity">
    <text evidence="2 12 13">Belongs to the PsbZ family.</text>
</comment>
<evidence type="ECO:0000256" key="8">
    <source>
        <dbReference type="ARBA" id="ARBA00023078"/>
    </source>
</evidence>
<comment type="subcellular location">
    <subcellularLocation>
        <location evidence="1">Membrane</location>
        <topology evidence="1">Multi-pass membrane protein</topology>
    </subcellularLocation>
    <subcellularLocation>
        <location evidence="12">Plastid</location>
        <location evidence="12">Chloroplast thylakoid membrane</location>
        <topology evidence="12">Multi-pass membrane protein</topology>
    </subcellularLocation>
</comment>
<protein>
    <recommendedName>
        <fullName evidence="3 12">Photosystem II reaction center protein Z</fullName>
        <shortName evidence="12">PSII-Z</shortName>
    </recommendedName>
</protein>
<evidence type="ECO:0000256" key="14">
    <source>
        <dbReference type="SAM" id="Phobius"/>
    </source>
</evidence>